<evidence type="ECO:0000256" key="1">
    <source>
        <dbReference type="SAM" id="MobiDB-lite"/>
    </source>
</evidence>
<reference evidence="3" key="2">
    <citation type="submission" date="2021-04" db="EMBL/GenBank/DDBJ databases">
        <authorList>
            <person name="Gilroy R."/>
        </authorList>
    </citation>
    <scope>NUCLEOTIDE SEQUENCE</scope>
    <source>
        <strain evidence="3">ChiBcec15-3976</strain>
    </source>
</reference>
<dbReference type="EMBL" id="DWUU01000022">
    <property type="protein sequence ID" value="HJD42029.1"/>
    <property type="molecule type" value="Genomic_DNA"/>
</dbReference>
<feature type="domain" description="PepSY" evidence="2">
    <location>
        <begin position="110"/>
        <end position="171"/>
    </location>
</feature>
<accession>A0A9D2RDK5</accession>
<protein>
    <submittedName>
        <fullName evidence="3">PepSY domain-containing protein</fullName>
    </submittedName>
</protein>
<feature type="compositionally biased region" description="Gly residues" evidence="1">
    <location>
        <begin position="96"/>
        <end position="105"/>
    </location>
</feature>
<dbReference type="PROSITE" id="PS51257">
    <property type="entry name" value="PROKAR_LIPOPROTEIN"/>
    <property type="match status" value="1"/>
</dbReference>
<sequence>MRRRYVIVLTGIVLSMALFTGCGSRRAAEREAELQDEIHELRQELDDLRAGQDSQGAGAQSQASGNADDSQTSDNTGSNQAVDNSQGNSAQNAQSGNGGNGGRGGTADVAISLEEARDIALARVEGATASNISIELDRDDGWYVYEGEIFYNGMEYEFEIDADSGNILKWEEDRW</sequence>
<dbReference type="InterPro" id="IPR025711">
    <property type="entry name" value="PepSY"/>
</dbReference>
<reference evidence="3" key="1">
    <citation type="journal article" date="2021" name="PeerJ">
        <title>Extensive microbial diversity within the chicken gut microbiome revealed by metagenomics and culture.</title>
        <authorList>
            <person name="Gilroy R."/>
            <person name="Ravi A."/>
            <person name="Getino M."/>
            <person name="Pursley I."/>
            <person name="Horton D.L."/>
            <person name="Alikhan N.F."/>
            <person name="Baker D."/>
            <person name="Gharbi K."/>
            <person name="Hall N."/>
            <person name="Watson M."/>
            <person name="Adriaenssens E.M."/>
            <person name="Foster-Nyarko E."/>
            <person name="Jarju S."/>
            <person name="Secka A."/>
            <person name="Antonio M."/>
            <person name="Oren A."/>
            <person name="Chaudhuri R.R."/>
            <person name="La Ragione R."/>
            <person name="Hildebrand F."/>
            <person name="Pallen M.J."/>
        </authorList>
    </citation>
    <scope>NUCLEOTIDE SEQUENCE</scope>
    <source>
        <strain evidence="3">ChiBcec15-3976</strain>
    </source>
</reference>
<name>A0A9D2RDK5_9FIRM</name>
<dbReference type="Pfam" id="PF03413">
    <property type="entry name" value="PepSY"/>
    <property type="match status" value="1"/>
</dbReference>
<feature type="compositionally biased region" description="Low complexity" evidence="1">
    <location>
        <begin position="84"/>
        <end position="95"/>
    </location>
</feature>
<proteinExistence type="predicted"/>
<evidence type="ECO:0000313" key="4">
    <source>
        <dbReference type="Proteomes" id="UP000823909"/>
    </source>
</evidence>
<evidence type="ECO:0000259" key="2">
    <source>
        <dbReference type="Pfam" id="PF03413"/>
    </source>
</evidence>
<dbReference type="Gene3D" id="3.10.450.40">
    <property type="match status" value="1"/>
</dbReference>
<dbReference type="AlphaFoldDB" id="A0A9D2RDK5"/>
<comment type="caution">
    <text evidence="3">The sequence shown here is derived from an EMBL/GenBank/DDBJ whole genome shotgun (WGS) entry which is preliminary data.</text>
</comment>
<organism evidence="3 4">
    <name type="scientific">Candidatus Mediterraneibacter quadrami</name>
    <dbReference type="NCBI Taxonomy" id="2838684"/>
    <lineage>
        <taxon>Bacteria</taxon>
        <taxon>Bacillati</taxon>
        <taxon>Bacillota</taxon>
        <taxon>Clostridia</taxon>
        <taxon>Lachnospirales</taxon>
        <taxon>Lachnospiraceae</taxon>
        <taxon>Mediterraneibacter</taxon>
    </lineage>
</organism>
<evidence type="ECO:0000313" key="3">
    <source>
        <dbReference type="EMBL" id="HJD42029.1"/>
    </source>
</evidence>
<feature type="region of interest" description="Disordered" evidence="1">
    <location>
        <begin position="49"/>
        <end position="106"/>
    </location>
</feature>
<dbReference type="Proteomes" id="UP000823909">
    <property type="component" value="Unassembled WGS sequence"/>
</dbReference>
<gene>
    <name evidence="3" type="ORF">H9910_03325</name>
</gene>
<feature type="compositionally biased region" description="Low complexity" evidence="1">
    <location>
        <begin position="51"/>
        <end position="65"/>
    </location>
</feature>
<feature type="compositionally biased region" description="Polar residues" evidence="1">
    <location>
        <begin position="67"/>
        <end position="83"/>
    </location>
</feature>